<evidence type="ECO:0000256" key="7">
    <source>
        <dbReference type="ARBA" id="ARBA00022605"/>
    </source>
</evidence>
<evidence type="ECO:0000313" key="18">
    <source>
        <dbReference type="EMBL" id="PKR84541.1"/>
    </source>
</evidence>
<keyword evidence="12 15" id="KW-0456">Lyase</keyword>
<keyword evidence="8 15" id="KW-0479">Metal-binding</keyword>
<evidence type="ECO:0000256" key="5">
    <source>
        <dbReference type="ARBA" id="ARBA00012266"/>
    </source>
</evidence>
<sequence>MTTLNGDTLTPIAIYNRLKGKKKFLLESSLKHEGNGRYSFIGMNPYLEYKAVDDQITIYYKEHVQREQGIPLQLLKKFLPELRAHLPFPFYGGGVGYIGYDAIRQHEKIGDVVNDSLNIPDIHLMFYQDVIVFDHLSQTVSIILLNLNQTRTEAELEQTTETLQIALFTGDKEDQKTNAAKMDFKPTRSKEDFMKMVESAKKHIQQGDIFQVVLSQALEGEATDEPFQFYRKLRNANPSPYMFYIDFEDYILLGASPESLIKTKGKELTTNPIAGTRKRGETVTEDKQLEQELLADEKELAEHKMLVDLSRNDVGRVCEAGTITISKYMEIERYQHVMHIVSEVKGQLKQTLSSVDALISCLPAGTVSGAPKIRAMQIINELEKRKRGVYAGAVGYINVNGDIDFALAIRSLVIKDGKAILQTGAGIVYDSNPEKEYEETMNKAKSLLEVSRNDLVNR</sequence>
<comment type="catalytic activity">
    <reaction evidence="14 15">
        <text>chorismate + L-glutamine = anthranilate + pyruvate + L-glutamate + H(+)</text>
        <dbReference type="Rhea" id="RHEA:21732"/>
        <dbReference type="ChEBI" id="CHEBI:15361"/>
        <dbReference type="ChEBI" id="CHEBI:15378"/>
        <dbReference type="ChEBI" id="CHEBI:16567"/>
        <dbReference type="ChEBI" id="CHEBI:29748"/>
        <dbReference type="ChEBI" id="CHEBI:29985"/>
        <dbReference type="ChEBI" id="CHEBI:58359"/>
        <dbReference type="EC" id="4.1.3.27"/>
    </reaction>
</comment>
<keyword evidence="9 15" id="KW-0822">Tryptophan biosynthesis</keyword>
<evidence type="ECO:0000256" key="6">
    <source>
        <dbReference type="ARBA" id="ARBA00020653"/>
    </source>
</evidence>
<dbReference type="SUPFAM" id="SSF56322">
    <property type="entry name" value="ADC synthase"/>
    <property type="match status" value="1"/>
</dbReference>
<dbReference type="GO" id="GO:0004049">
    <property type="term" value="F:anthranilate synthase activity"/>
    <property type="evidence" value="ECO:0007669"/>
    <property type="project" value="UniProtKB-EC"/>
</dbReference>
<evidence type="ECO:0000256" key="14">
    <source>
        <dbReference type="ARBA" id="ARBA00047683"/>
    </source>
</evidence>
<evidence type="ECO:0000256" key="13">
    <source>
        <dbReference type="ARBA" id="ARBA00025634"/>
    </source>
</evidence>
<keyword evidence="19" id="KW-1185">Reference proteome</keyword>
<keyword evidence="7 15" id="KW-0028">Amino-acid biosynthesis</keyword>
<organism evidence="18 19">
    <name type="scientific">Heyndrickxia camelliae</name>
    <dbReference type="NCBI Taxonomy" id="1707093"/>
    <lineage>
        <taxon>Bacteria</taxon>
        <taxon>Bacillati</taxon>
        <taxon>Bacillota</taxon>
        <taxon>Bacilli</taxon>
        <taxon>Bacillales</taxon>
        <taxon>Bacillaceae</taxon>
        <taxon>Heyndrickxia</taxon>
    </lineage>
</organism>
<dbReference type="InterPro" id="IPR005801">
    <property type="entry name" value="ADC_synthase"/>
</dbReference>
<accession>A0A2N3LIT9</accession>
<dbReference type="InterPro" id="IPR005256">
    <property type="entry name" value="Anth_synth_I_PabB"/>
</dbReference>
<dbReference type="GO" id="GO:0046872">
    <property type="term" value="F:metal ion binding"/>
    <property type="evidence" value="ECO:0007669"/>
    <property type="project" value="UniProtKB-KW"/>
</dbReference>
<dbReference type="OrthoDB" id="9803598at2"/>
<dbReference type="GO" id="GO:0000162">
    <property type="term" value="P:L-tryptophan biosynthetic process"/>
    <property type="evidence" value="ECO:0007669"/>
    <property type="project" value="UniProtKB-UniPathway"/>
</dbReference>
<keyword evidence="11 15" id="KW-0057">Aromatic amino acid biosynthesis</keyword>
<evidence type="ECO:0000256" key="3">
    <source>
        <dbReference type="ARBA" id="ARBA00009562"/>
    </source>
</evidence>
<dbReference type="RefSeq" id="WP_101354880.1">
    <property type="nucleotide sequence ID" value="NZ_PIQO01000010.1"/>
</dbReference>
<evidence type="ECO:0000256" key="12">
    <source>
        <dbReference type="ARBA" id="ARBA00023239"/>
    </source>
</evidence>
<evidence type="ECO:0000256" key="15">
    <source>
        <dbReference type="RuleBase" id="RU364045"/>
    </source>
</evidence>
<name>A0A2N3LIT9_9BACI</name>
<dbReference type="Pfam" id="PF00425">
    <property type="entry name" value="Chorismate_bind"/>
    <property type="match status" value="1"/>
</dbReference>
<comment type="function">
    <text evidence="13 15">Part of a heterotetrameric complex that catalyzes the two-step biosynthesis of anthranilate, an intermediate in the biosynthesis of L-tryptophan. In the first step, the glutamine-binding beta subunit (TrpG) of anthranilate synthase (AS) provides the glutamine amidotransferase activity which generates ammonia as a substrate that, along with chorismate, is used in the second step, catalyzed by the large alpha subunit of AS (TrpE) to produce anthranilate. In the absence of TrpG, TrpE can synthesize anthranilate directly from chorismate and high concentrations of ammonia.</text>
</comment>
<keyword evidence="10 15" id="KW-0460">Magnesium</keyword>
<evidence type="ECO:0000259" key="16">
    <source>
        <dbReference type="Pfam" id="PF00425"/>
    </source>
</evidence>
<evidence type="ECO:0000313" key="19">
    <source>
        <dbReference type="Proteomes" id="UP000233440"/>
    </source>
</evidence>
<dbReference type="EC" id="4.1.3.27" evidence="5 15"/>
<dbReference type="UniPathway" id="UPA00035">
    <property type="reaction ID" value="UER00040"/>
</dbReference>
<evidence type="ECO:0000256" key="1">
    <source>
        <dbReference type="ARBA" id="ARBA00001946"/>
    </source>
</evidence>
<comment type="subunit">
    <text evidence="4 15">Heterotetramer consisting of two non-identical subunits: a beta subunit (TrpG) and a large alpha subunit (TrpE).</text>
</comment>
<dbReference type="InterPro" id="IPR006805">
    <property type="entry name" value="Anth_synth_I_N"/>
</dbReference>
<dbReference type="AlphaFoldDB" id="A0A2N3LIT9"/>
<dbReference type="EMBL" id="PIQO01000010">
    <property type="protein sequence ID" value="PKR84541.1"/>
    <property type="molecule type" value="Genomic_DNA"/>
</dbReference>
<dbReference type="PRINTS" id="PR00095">
    <property type="entry name" value="ANTSNTHASEI"/>
</dbReference>
<dbReference type="PANTHER" id="PTHR11236">
    <property type="entry name" value="AMINOBENZOATE/ANTHRANILATE SYNTHASE"/>
    <property type="match status" value="1"/>
</dbReference>
<proteinExistence type="inferred from homology"/>
<gene>
    <name evidence="15" type="primary">trpE</name>
    <name evidence="18" type="ORF">CWO92_14050</name>
</gene>
<reference evidence="18 19" key="1">
    <citation type="submission" date="2017-11" db="EMBL/GenBank/DDBJ databases">
        <title>Bacillus camelliae sp. nov., isolated from pu'er tea.</title>
        <authorList>
            <person name="Niu L."/>
        </authorList>
    </citation>
    <scope>NUCLEOTIDE SEQUENCE [LARGE SCALE GENOMIC DNA]</scope>
    <source>
        <strain evidence="18 19">7578-1</strain>
    </source>
</reference>
<evidence type="ECO:0000256" key="10">
    <source>
        <dbReference type="ARBA" id="ARBA00022842"/>
    </source>
</evidence>
<dbReference type="InterPro" id="IPR015890">
    <property type="entry name" value="Chorismate_C"/>
</dbReference>
<protein>
    <recommendedName>
        <fullName evidence="6 15">Anthranilate synthase component 1</fullName>
        <ecNumber evidence="5 15">4.1.3.27</ecNumber>
    </recommendedName>
</protein>
<comment type="similarity">
    <text evidence="3 15">Belongs to the anthranilate synthase component I family.</text>
</comment>
<dbReference type="InterPro" id="IPR019999">
    <property type="entry name" value="Anth_synth_I-like"/>
</dbReference>
<comment type="caution">
    <text evidence="18">The sequence shown here is derived from an EMBL/GenBank/DDBJ whole genome shotgun (WGS) entry which is preliminary data.</text>
</comment>
<evidence type="ECO:0000259" key="17">
    <source>
        <dbReference type="Pfam" id="PF04715"/>
    </source>
</evidence>
<feature type="domain" description="Chorismate-utilising enzyme C-terminal" evidence="16">
    <location>
        <begin position="190"/>
        <end position="443"/>
    </location>
</feature>
<evidence type="ECO:0000256" key="8">
    <source>
        <dbReference type="ARBA" id="ARBA00022723"/>
    </source>
</evidence>
<evidence type="ECO:0000256" key="4">
    <source>
        <dbReference type="ARBA" id="ARBA00011575"/>
    </source>
</evidence>
<feature type="domain" description="Anthranilate synthase component I N-terminal" evidence="17">
    <location>
        <begin position="7"/>
        <end position="140"/>
    </location>
</feature>
<dbReference type="NCBIfam" id="TIGR00564">
    <property type="entry name" value="trpE_most"/>
    <property type="match status" value="1"/>
</dbReference>
<comment type="cofactor">
    <cofactor evidence="1 15">
        <name>Mg(2+)</name>
        <dbReference type="ChEBI" id="CHEBI:18420"/>
    </cofactor>
</comment>
<evidence type="ECO:0000256" key="11">
    <source>
        <dbReference type="ARBA" id="ARBA00023141"/>
    </source>
</evidence>
<dbReference type="PANTHER" id="PTHR11236:SF48">
    <property type="entry name" value="ISOCHORISMATE SYNTHASE MENF"/>
    <property type="match status" value="1"/>
</dbReference>
<comment type="pathway">
    <text evidence="2 15">Amino-acid biosynthesis; L-tryptophan biosynthesis; L-tryptophan from chorismate: step 1/5.</text>
</comment>
<dbReference type="Pfam" id="PF04715">
    <property type="entry name" value="Anth_synt_I_N"/>
    <property type="match status" value="1"/>
</dbReference>
<dbReference type="Gene3D" id="3.60.120.10">
    <property type="entry name" value="Anthranilate synthase"/>
    <property type="match status" value="1"/>
</dbReference>
<evidence type="ECO:0000256" key="9">
    <source>
        <dbReference type="ARBA" id="ARBA00022822"/>
    </source>
</evidence>
<dbReference type="Proteomes" id="UP000233440">
    <property type="component" value="Unassembled WGS sequence"/>
</dbReference>
<evidence type="ECO:0000256" key="2">
    <source>
        <dbReference type="ARBA" id="ARBA00004873"/>
    </source>
</evidence>